<evidence type="ECO:0000313" key="1">
    <source>
        <dbReference type="EMBL" id="KAK0598467.1"/>
    </source>
</evidence>
<proteinExistence type="predicted"/>
<dbReference type="EMBL" id="JAUESC010000004">
    <property type="protein sequence ID" value="KAK0598467.1"/>
    <property type="molecule type" value="Genomic_DNA"/>
</dbReference>
<keyword evidence="2" id="KW-1185">Reference proteome</keyword>
<organism evidence="1 2">
    <name type="scientific">Acer saccharum</name>
    <name type="common">Sugar maple</name>
    <dbReference type="NCBI Taxonomy" id="4024"/>
    <lineage>
        <taxon>Eukaryota</taxon>
        <taxon>Viridiplantae</taxon>
        <taxon>Streptophyta</taxon>
        <taxon>Embryophyta</taxon>
        <taxon>Tracheophyta</taxon>
        <taxon>Spermatophyta</taxon>
        <taxon>Magnoliopsida</taxon>
        <taxon>eudicotyledons</taxon>
        <taxon>Gunneridae</taxon>
        <taxon>Pentapetalae</taxon>
        <taxon>rosids</taxon>
        <taxon>malvids</taxon>
        <taxon>Sapindales</taxon>
        <taxon>Sapindaceae</taxon>
        <taxon>Hippocastanoideae</taxon>
        <taxon>Acereae</taxon>
        <taxon>Acer</taxon>
    </lineage>
</organism>
<comment type="caution">
    <text evidence="1">The sequence shown here is derived from an EMBL/GenBank/DDBJ whole genome shotgun (WGS) entry which is preliminary data.</text>
</comment>
<evidence type="ECO:0000313" key="2">
    <source>
        <dbReference type="Proteomes" id="UP001168877"/>
    </source>
</evidence>
<accession>A0AA39VZ62</accession>
<reference evidence="1" key="1">
    <citation type="journal article" date="2022" name="Plant J.">
        <title>Strategies of tolerance reflected in two North American maple genomes.</title>
        <authorList>
            <person name="McEvoy S.L."/>
            <person name="Sezen U.U."/>
            <person name="Trouern-Trend A."/>
            <person name="McMahon S.M."/>
            <person name="Schaberg P.G."/>
            <person name="Yang J."/>
            <person name="Wegrzyn J.L."/>
            <person name="Swenson N.G."/>
        </authorList>
    </citation>
    <scope>NUCLEOTIDE SEQUENCE</scope>
    <source>
        <strain evidence="1">NS2018</strain>
    </source>
</reference>
<protein>
    <submittedName>
        <fullName evidence="1">Uncharacterized protein</fullName>
    </submittedName>
</protein>
<reference evidence="1" key="2">
    <citation type="submission" date="2023-06" db="EMBL/GenBank/DDBJ databases">
        <authorList>
            <person name="Swenson N.G."/>
            <person name="Wegrzyn J.L."/>
            <person name="Mcevoy S.L."/>
        </authorList>
    </citation>
    <scope>NUCLEOTIDE SEQUENCE</scope>
    <source>
        <strain evidence="1">NS2018</strain>
        <tissue evidence="1">Leaf</tissue>
    </source>
</reference>
<dbReference type="Proteomes" id="UP001168877">
    <property type="component" value="Unassembled WGS sequence"/>
</dbReference>
<dbReference type="AlphaFoldDB" id="A0AA39VZ62"/>
<sequence>MEMGFDSREFEGRKSCALKWVLRDLGDGGVEVKNTSHKFNGERVFCRRHAKATQLLQNPVVHLNLGPRLKDAKWSMKSKIDESCETCGRYLEDLPNQFWSIAYKSFNRAKSFP</sequence>
<gene>
    <name evidence="1" type="ORF">LWI29_034932</name>
</gene>
<name>A0AA39VZ62_ACESA</name>